<keyword evidence="2" id="KW-1185">Reference proteome</keyword>
<name>A0AAD2D251_EUPCR</name>
<reference evidence="1" key="1">
    <citation type="submission" date="2023-07" db="EMBL/GenBank/DDBJ databases">
        <authorList>
            <consortium name="AG Swart"/>
            <person name="Singh M."/>
            <person name="Singh A."/>
            <person name="Seah K."/>
            <person name="Emmerich C."/>
        </authorList>
    </citation>
    <scope>NUCLEOTIDE SEQUENCE</scope>
    <source>
        <strain evidence="1">DP1</strain>
    </source>
</reference>
<proteinExistence type="predicted"/>
<organism evidence="1 2">
    <name type="scientific">Euplotes crassus</name>
    <dbReference type="NCBI Taxonomy" id="5936"/>
    <lineage>
        <taxon>Eukaryota</taxon>
        <taxon>Sar</taxon>
        <taxon>Alveolata</taxon>
        <taxon>Ciliophora</taxon>
        <taxon>Intramacronucleata</taxon>
        <taxon>Spirotrichea</taxon>
        <taxon>Hypotrichia</taxon>
        <taxon>Euplotida</taxon>
        <taxon>Euplotidae</taxon>
        <taxon>Moneuplotes</taxon>
    </lineage>
</organism>
<evidence type="ECO:0000313" key="1">
    <source>
        <dbReference type="EMBL" id="CAI2377285.1"/>
    </source>
</evidence>
<accession>A0AAD2D251</accession>
<dbReference type="Proteomes" id="UP001295684">
    <property type="component" value="Unassembled WGS sequence"/>
</dbReference>
<dbReference type="EMBL" id="CAMPGE010018916">
    <property type="protein sequence ID" value="CAI2377285.1"/>
    <property type="molecule type" value="Genomic_DNA"/>
</dbReference>
<evidence type="ECO:0000313" key="2">
    <source>
        <dbReference type="Proteomes" id="UP001295684"/>
    </source>
</evidence>
<gene>
    <name evidence="1" type="ORF">ECRASSUSDP1_LOCUS18668</name>
</gene>
<dbReference type="AlphaFoldDB" id="A0AAD2D251"/>
<protein>
    <submittedName>
        <fullName evidence="1">Uncharacterized protein</fullName>
    </submittedName>
</protein>
<sequence length="272" mass="31246">MEALFLCTICTQPTFTPLRLCENQSCQGVIDKCRTKMQKCLKEWRGCVKMALDSKCNKNAGETEILMQQSEQVLDKNILATGYQAVDLENPCYSEEYFSVVSFKLFLAKFKALRLQNIDKLVINKQPNERRKIYGEYFTPMKHHLKYLDIISENKNAKLGWNLAFITLNAYRIKTLNVQNFIVSIKQFNRILQACSSAKHLSFSNCKFIGMDGSQLSYNAGNNSKGQSVVRMLSVTNSELQDCEEMFDYFMKKIQLEDGVKVIYNSNTALFS</sequence>
<comment type="caution">
    <text evidence="1">The sequence shown here is derived from an EMBL/GenBank/DDBJ whole genome shotgun (WGS) entry which is preliminary data.</text>
</comment>